<reference evidence="8" key="1">
    <citation type="submission" date="2025-08" db="UniProtKB">
        <authorList>
            <consortium name="RefSeq"/>
        </authorList>
    </citation>
    <scope>IDENTIFICATION</scope>
    <source>
        <tissue evidence="8">Gonads</tissue>
    </source>
</reference>
<dbReference type="KEGG" id="lak:106180331"/>
<feature type="domain" description="Major facilitator superfamily (MFS) profile" evidence="6">
    <location>
        <begin position="109"/>
        <end position="535"/>
    </location>
</feature>
<evidence type="ECO:0000256" key="4">
    <source>
        <dbReference type="ARBA" id="ARBA00023136"/>
    </source>
</evidence>
<keyword evidence="3 5" id="KW-1133">Transmembrane helix</keyword>
<dbReference type="AlphaFoldDB" id="A0A1S3KBC7"/>
<feature type="transmembrane region" description="Helical" evidence="5">
    <location>
        <begin position="194"/>
        <end position="212"/>
    </location>
</feature>
<gene>
    <name evidence="8" type="primary">LOC106180331</name>
</gene>
<dbReference type="SUPFAM" id="SSF103473">
    <property type="entry name" value="MFS general substrate transporter"/>
    <property type="match status" value="1"/>
</dbReference>
<name>A0A1S3KBC7_LINAN</name>
<dbReference type="PROSITE" id="PS00216">
    <property type="entry name" value="SUGAR_TRANSPORT_1"/>
    <property type="match status" value="1"/>
</dbReference>
<comment type="subcellular location">
    <subcellularLocation>
        <location evidence="1">Membrane</location>
        <topology evidence="1">Multi-pass membrane protein</topology>
    </subcellularLocation>
</comment>
<feature type="transmembrane region" description="Helical" evidence="5">
    <location>
        <begin position="252"/>
        <end position="274"/>
    </location>
</feature>
<feature type="transmembrane region" description="Helical" evidence="5">
    <location>
        <begin position="364"/>
        <end position="382"/>
    </location>
</feature>
<feature type="transmembrane region" description="Helical" evidence="5">
    <location>
        <begin position="170"/>
        <end position="187"/>
    </location>
</feature>
<dbReference type="InterPro" id="IPR005829">
    <property type="entry name" value="Sugar_transporter_CS"/>
</dbReference>
<feature type="transmembrane region" description="Helical" evidence="5">
    <location>
        <begin position="508"/>
        <end position="530"/>
    </location>
</feature>
<dbReference type="GO" id="GO:0016020">
    <property type="term" value="C:membrane"/>
    <property type="evidence" value="ECO:0007669"/>
    <property type="project" value="UniProtKB-SubCell"/>
</dbReference>
<accession>A0A1S3KBC7</accession>
<feature type="transmembrane region" description="Helical" evidence="5">
    <location>
        <begin position="21"/>
        <end position="44"/>
    </location>
</feature>
<evidence type="ECO:0000313" key="8">
    <source>
        <dbReference type="RefSeq" id="XP_013419744.1"/>
    </source>
</evidence>
<keyword evidence="4 5" id="KW-0472">Membrane</keyword>
<evidence type="ECO:0000256" key="5">
    <source>
        <dbReference type="SAM" id="Phobius"/>
    </source>
</evidence>
<keyword evidence="2 5" id="KW-0812">Transmembrane</keyword>
<dbReference type="GO" id="GO:0022857">
    <property type="term" value="F:transmembrane transporter activity"/>
    <property type="evidence" value="ECO:0007669"/>
    <property type="project" value="InterPro"/>
</dbReference>
<feature type="transmembrane region" description="Helical" evidence="5">
    <location>
        <begin position="482"/>
        <end position="502"/>
    </location>
</feature>
<feature type="transmembrane region" description="Helical" evidence="5">
    <location>
        <begin position="447"/>
        <end position="470"/>
    </location>
</feature>
<feature type="transmembrane region" description="Helical" evidence="5">
    <location>
        <begin position="394"/>
        <end position="415"/>
    </location>
</feature>
<feature type="transmembrane region" description="Helical" evidence="5">
    <location>
        <begin position="218"/>
        <end position="240"/>
    </location>
</feature>
<evidence type="ECO:0000313" key="7">
    <source>
        <dbReference type="Proteomes" id="UP000085678"/>
    </source>
</evidence>
<dbReference type="PROSITE" id="PS50850">
    <property type="entry name" value="MFS"/>
    <property type="match status" value="1"/>
</dbReference>
<dbReference type="InterPro" id="IPR020846">
    <property type="entry name" value="MFS_dom"/>
</dbReference>
<feature type="transmembrane region" description="Helical" evidence="5">
    <location>
        <begin position="280"/>
        <end position="299"/>
    </location>
</feature>
<evidence type="ECO:0000256" key="3">
    <source>
        <dbReference type="ARBA" id="ARBA00022989"/>
    </source>
</evidence>
<dbReference type="OrthoDB" id="5141738at2759"/>
<keyword evidence="7" id="KW-1185">Reference proteome</keyword>
<evidence type="ECO:0000256" key="2">
    <source>
        <dbReference type="ARBA" id="ARBA00022692"/>
    </source>
</evidence>
<dbReference type="GeneID" id="106180331"/>
<dbReference type="InterPro" id="IPR036259">
    <property type="entry name" value="MFS_trans_sf"/>
</dbReference>
<protein>
    <submittedName>
        <fullName evidence="8">Organic cation transporter protein</fullName>
    </submittedName>
</protein>
<dbReference type="PANTHER" id="PTHR24064">
    <property type="entry name" value="SOLUTE CARRIER FAMILY 22 MEMBER"/>
    <property type="match status" value="1"/>
</dbReference>
<proteinExistence type="predicted"/>
<dbReference type="RefSeq" id="XP_013419744.1">
    <property type="nucleotide sequence ID" value="XM_013564290.1"/>
</dbReference>
<dbReference type="Gene3D" id="1.20.1250.20">
    <property type="entry name" value="MFS general substrate transporter like domains"/>
    <property type="match status" value="1"/>
</dbReference>
<dbReference type="InterPro" id="IPR005828">
    <property type="entry name" value="MFS_sugar_transport-like"/>
</dbReference>
<feature type="transmembrane region" description="Helical" evidence="5">
    <location>
        <begin position="424"/>
        <end position="441"/>
    </location>
</feature>
<dbReference type="Proteomes" id="UP000085678">
    <property type="component" value="Unplaced"/>
</dbReference>
<evidence type="ECO:0000259" key="6">
    <source>
        <dbReference type="PROSITE" id="PS50850"/>
    </source>
</evidence>
<dbReference type="Pfam" id="PF00083">
    <property type="entry name" value="Sugar_tr"/>
    <property type="match status" value="1"/>
</dbReference>
<evidence type="ECO:0000256" key="1">
    <source>
        <dbReference type="ARBA" id="ARBA00004141"/>
    </source>
</evidence>
<dbReference type="CDD" id="cd17317">
    <property type="entry name" value="MFS_SLC22"/>
    <property type="match status" value="1"/>
</dbReference>
<sequence length="573" mass="63521">MHYDDLLVILGEFGSYQKRQYLLICLVTISTTLQTLSIVFYGAVPEHHCKVPDAYVDYLNLNYGNVTQDELLNLTIPWIQDDDGTLHRSSCNIYDYEKWTENLEVGSGAHFVNNATKDESNITPGLVKGNMSEVACPEGRVYSQEVFTATIVSDFDLTCENKVFLSTCKSIFFVGKLAGAILSGIISDRFGRRPTFLFSVCLQTLSGTLVMLSPNIFVYTVIYGIQGIFEGSVFLTSYTIGMEFVGKSKRKLAGFGNMATFSMGYCVLSLYAYFVRDWRNLALTVSLPGLLYCLYYFFFPESVRWLLAHGRNQEAEVIINKVAKVNKVELEQGILEKLFEEKSEMQTTLHTPIDMFRTWDRAKITLNISFNWVVNSIVYYGIALNTQGLGGNIYLNFALLGLAELPGFAFALLLLDRIGRRKMSLLLLTIAGCGCIVSGVLPADLEWLSITFALIGKVGIGASFAVIYLITAETFPTVMRNLSLGFSSAMSRVGGIFAPQILLLSSVWGPLPFVIFGAASILAGLLIMLIPETLNRPLCQTVEDFDDWISGSTTHNDDTGKKIDGVSIAEKEV</sequence>
<dbReference type="InParanoid" id="A0A1S3KBC7"/>
<organism evidence="7 8">
    <name type="scientific">Lingula anatina</name>
    <name type="common">Brachiopod</name>
    <name type="synonym">Lingula unguis</name>
    <dbReference type="NCBI Taxonomy" id="7574"/>
    <lineage>
        <taxon>Eukaryota</taxon>
        <taxon>Metazoa</taxon>
        <taxon>Spiralia</taxon>
        <taxon>Lophotrochozoa</taxon>
        <taxon>Brachiopoda</taxon>
        <taxon>Linguliformea</taxon>
        <taxon>Lingulata</taxon>
        <taxon>Lingulida</taxon>
        <taxon>Linguloidea</taxon>
        <taxon>Lingulidae</taxon>
        <taxon>Lingula</taxon>
    </lineage>
</organism>